<protein>
    <submittedName>
        <fullName evidence="2">Uncharacterized protein</fullName>
    </submittedName>
</protein>
<proteinExistence type="predicted"/>
<evidence type="ECO:0000313" key="2">
    <source>
        <dbReference type="WBParaSite" id="nRc.2.0.1.t04387-RA"/>
    </source>
</evidence>
<accession>A0A915HSN0</accession>
<sequence>MEERRVTRGAKIPEGFYKDLGLKISRNAEDLTPSTTLPRTLPGTMHDELDKSLALHMVSNTMSKQEGSGSSAISQKAEVKVDPVSAPDPAAPIMASNNNINNDIAMAKELLTANELMRPSIEGPNWLRINMTYLFTIKGKRNVSNDLKNNLICIIRNTNGAILTRFRMNTIKTHRMNYDSR</sequence>
<dbReference type="Proteomes" id="UP000887565">
    <property type="component" value="Unplaced"/>
</dbReference>
<dbReference type="WBParaSite" id="nRc.2.0.1.t04387-RA">
    <property type="protein sequence ID" value="nRc.2.0.1.t04387-RA"/>
    <property type="gene ID" value="nRc.2.0.1.g04387"/>
</dbReference>
<reference evidence="2" key="1">
    <citation type="submission" date="2022-11" db="UniProtKB">
        <authorList>
            <consortium name="WormBaseParasite"/>
        </authorList>
    </citation>
    <scope>IDENTIFICATION</scope>
</reference>
<evidence type="ECO:0000313" key="1">
    <source>
        <dbReference type="Proteomes" id="UP000887565"/>
    </source>
</evidence>
<dbReference type="AlphaFoldDB" id="A0A915HSN0"/>
<organism evidence="1 2">
    <name type="scientific">Romanomermis culicivorax</name>
    <name type="common">Nematode worm</name>
    <dbReference type="NCBI Taxonomy" id="13658"/>
    <lineage>
        <taxon>Eukaryota</taxon>
        <taxon>Metazoa</taxon>
        <taxon>Ecdysozoa</taxon>
        <taxon>Nematoda</taxon>
        <taxon>Enoplea</taxon>
        <taxon>Dorylaimia</taxon>
        <taxon>Mermithida</taxon>
        <taxon>Mermithoidea</taxon>
        <taxon>Mermithidae</taxon>
        <taxon>Romanomermis</taxon>
    </lineage>
</organism>
<keyword evidence="1" id="KW-1185">Reference proteome</keyword>
<name>A0A915HSN0_ROMCU</name>